<dbReference type="NCBIfam" id="TIGR01575">
    <property type="entry name" value="rimI"/>
    <property type="match status" value="1"/>
</dbReference>
<dbReference type="Gene3D" id="3.40.630.30">
    <property type="match status" value="1"/>
</dbReference>
<feature type="domain" description="N-acetyltransferase" evidence="6">
    <location>
        <begin position="6"/>
        <end position="153"/>
    </location>
</feature>
<dbReference type="PANTHER" id="PTHR43420:SF12">
    <property type="entry name" value="N-ACETYLTRANSFERASE DOMAIN-CONTAINING PROTEIN"/>
    <property type="match status" value="1"/>
</dbReference>
<keyword evidence="8" id="KW-1185">Reference proteome</keyword>
<protein>
    <recommendedName>
        <fullName evidence="5">[Ribosomal protein bS18]-alanine N-acetyltransferase</fullName>
        <ecNumber evidence="5">2.3.1.266</ecNumber>
    </recommendedName>
</protein>
<reference evidence="7 8" key="1">
    <citation type="submission" date="2018-06" db="EMBL/GenBank/DDBJ databases">
        <authorList>
            <consortium name="Pathogen Informatics"/>
            <person name="Doyle S."/>
        </authorList>
    </citation>
    <scope>NUCLEOTIDE SEQUENCE [LARGE SCALE GENOMIC DNA]</scope>
    <source>
        <strain evidence="7 8">NCTC13093</strain>
    </source>
</reference>
<dbReference type="EC" id="2.3.1.266" evidence="5"/>
<evidence type="ECO:0000313" key="8">
    <source>
        <dbReference type="Proteomes" id="UP000250086"/>
    </source>
</evidence>
<evidence type="ECO:0000256" key="4">
    <source>
        <dbReference type="ARBA" id="ARBA00023315"/>
    </source>
</evidence>
<dbReference type="EMBL" id="UAPV01000001">
    <property type="protein sequence ID" value="SPT69343.1"/>
    <property type="molecule type" value="Genomic_DNA"/>
</dbReference>
<keyword evidence="2 5" id="KW-0963">Cytoplasm</keyword>
<dbReference type="Pfam" id="PF00583">
    <property type="entry name" value="Acetyltransf_1"/>
    <property type="match status" value="1"/>
</dbReference>
<name>A0A2X0V670_9GAMM</name>
<evidence type="ECO:0000259" key="6">
    <source>
        <dbReference type="PROSITE" id="PS51186"/>
    </source>
</evidence>
<evidence type="ECO:0000256" key="3">
    <source>
        <dbReference type="ARBA" id="ARBA00022679"/>
    </source>
</evidence>
<evidence type="ECO:0000256" key="5">
    <source>
        <dbReference type="RuleBase" id="RU363094"/>
    </source>
</evidence>
<dbReference type="PROSITE" id="PS51186">
    <property type="entry name" value="GNAT"/>
    <property type="match status" value="1"/>
</dbReference>
<dbReference type="AlphaFoldDB" id="A0A2X0V670"/>
<comment type="similarity">
    <text evidence="1 5">Belongs to the acetyltransferase family. RimI subfamily.</text>
</comment>
<dbReference type="Proteomes" id="UP000250086">
    <property type="component" value="Unassembled WGS sequence"/>
</dbReference>
<accession>A0A2X0V670</accession>
<organism evidence="7 8">
    <name type="scientific">Anaerobiospirillum thomasii</name>
    <dbReference type="NCBI Taxonomy" id="179995"/>
    <lineage>
        <taxon>Bacteria</taxon>
        <taxon>Pseudomonadati</taxon>
        <taxon>Pseudomonadota</taxon>
        <taxon>Gammaproteobacteria</taxon>
        <taxon>Aeromonadales</taxon>
        <taxon>Succinivibrionaceae</taxon>
        <taxon>Anaerobiospirillum</taxon>
    </lineage>
</organism>
<dbReference type="CDD" id="cd04301">
    <property type="entry name" value="NAT_SF"/>
    <property type="match status" value="1"/>
</dbReference>
<evidence type="ECO:0000256" key="1">
    <source>
        <dbReference type="ARBA" id="ARBA00005395"/>
    </source>
</evidence>
<dbReference type="InterPro" id="IPR050680">
    <property type="entry name" value="YpeA/RimI_acetyltransf"/>
</dbReference>
<dbReference type="PANTHER" id="PTHR43420">
    <property type="entry name" value="ACETYLTRANSFERASE"/>
    <property type="match status" value="1"/>
</dbReference>
<dbReference type="GO" id="GO:0005737">
    <property type="term" value="C:cytoplasm"/>
    <property type="evidence" value="ECO:0007669"/>
    <property type="project" value="UniProtKB-SubCell"/>
</dbReference>
<comment type="subcellular location">
    <subcellularLocation>
        <location evidence="5">Cytoplasm</location>
    </subcellularLocation>
</comment>
<evidence type="ECO:0000256" key="2">
    <source>
        <dbReference type="ARBA" id="ARBA00022490"/>
    </source>
</evidence>
<dbReference type="InterPro" id="IPR016181">
    <property type="entry name" value="Acyl_CoA_acyltransferase"/>
</dbReference>
<keyword evidence="3 7" id="KW-0808">Transferase</keyword>
<keyword evidence="4" id="KW-0012">Acyltransferase</keyword>
<evidence type="ECO:0000313" key="7">
    <source>
        <dbReference type="EMBL" id="SPT69343.1"/>
    </source>
</evidence>
<sequence>MDRTEIKVLEFDEELAKKLFYIDCLCHTHPWTYDGIKESFNDNSKVIGIYHDKELIGFSVISLLFDECELFTIGIVPAMQGRGFGSKLLAFSLSLAYSLGGRRCFLEVRVSNEKAIALYKAYNFEIMGVRRGYYSAYKGQKAEDAYTMSCEIKP</sequence>
<dbReference type="RefSeq" id="WP_113743525.1">
    <property type="nucleotide sequence ID" value="NZ_UAPV01000001.1"/>
</dbReference>
<dbReference type="SUPFAM" id="SSF55729">
    <property type="entry name" value="Acyl-CoA N-acyltransferases (Nat)"/>
    <property type="match status" value="1"/>
</dbReference>
<dbReference type="InterPro" id="IPR006464">
    <property type="entry name" value="AcTrfase_RimI/Ard1"/>
</dbReference>
<dbReference type="InterPro" id="IPR000182">
    <property type="entry name" value="GNAT_dom"/>
</dbReference>
<dbReference type="GO" id="GO:0008999">
    <property type="term" value="F:protein-N-terminal-alanine acetyltransferase activity"/>
    <property type="evidence" value="ECO:0007669"/>
    <property type="project" value="UniProtKB-EC"/>
</dbReference>
<comment type="catalytic activity">
    <reaction evidence="5">
        <text>N-terminal L-alanyl-[ribosomal protein bS18] + acetyl-CoA = N-terminal N(alpha)-acetyl-L-alanyl-[ribosomal protein bS18] + CoA + H(+)</text>
        <dbReference type="Rhea" id="RHEA:43756"/>
        <dbReference type="Rhea" id="RHEA-COMP:10676"/>
        <dbReference type="Rhea" id="RHEA-COMP:10677"/>
        <dbReference type="ChEBI" id="CHEBI:15378"/>
        <dbReference type="ChEBI" id="CHEBI:57287"/>
        <dbReference type="ChEBI" id="CHEBI:57288"/>
        <dbReference type="ChEBI" id="CHEBI:64718"/>
        <dbReference type="ChEBI" id="CHEBI:83683"/>
        <dbReference type="EC" id="2.3.1.266"/>
    </reaction>
</comment>
<proteinExistence type="inferred from homology"/>
<comment type="function">
    <text evidence="5">Acetylates the N-terminal alanine of ribosomal protein bS18.</text>
</comment>
<gene>
    <name evidence="7" type="ORF">NCTC13093_00712</name>
</gene>